<feature type="compositionally biased region" description="Basic and acidic residues" evidence="1">
    <location>
        <begin position="17"/>
        <end position="28"/>
    </location>
</feature>
<evidence type="ECO:0000313" key="2">
    <source>
        <dbReference type="EMBL" id="GEO31572.1"/>
    </source>
</evidence>
<dbReference type="Proteomes" id="UP000321534">
    <property type="component" value="Unassembled WGS sequence"/>
</dbReference>
<evidence type="ECO:0000313" key="3">
    <source>
        <dbReference type="Proteomes" id="UP000321534"/>
    </source>
</evidence>
<protein>
    <submittedName>
        <fullName evidence="2">Uncharacterized protein</fullName>
    </submittedName>
</protein>
<reference evidence="2 3" key="1">
    <citation type="submission" date="2019-07" db="EMBL/GenBank/DDBJ databases">
        <title>Whole genome shotgun sequence of Terrabacter aerolatus NBRC 106305.</title>
        <authorList>
            <person name="Hosoyama A."/>
            <person name="Uohara A."/>
            <person name="Ohji S."/>
            <person name="Ichikawa N."/>
        </authorList>
    </citation>
    <scope>NUCLEOTIDE SEQUENCE [LARGE SCALE GENOMIC DNA]</scope>
    <source>
        <strain evidence="2 3">NBRC 106305</strain>
    </source>
</reference>
<gene>
    <name evidence="2" type="ORF">TAE01_33820</name>
</gene>
<sequence length="76" mass="7919">MGRELAAPGPDVDDDTDRTVGEREESAGEHGPGGTVRGGREVRGRTTAGDVETVAHGIQPLVPRVAPGNGIHVRRL</sequence>
<dbReference type="AlphaFoldDB" id="A0A512D539"/>
<feature type="region of interest" description="Disordered" evidence="1">
    <location>
        <begin position="1"/>
        <end position="44"/>
    </location>
</feature>
<evidence type="ECO:0000256" key="1">
    <source>
        <dbReference type="SAM" id="MobiDB-lite"/>
    </source>
</evidence>
<name>A0A512D539_9MICO</name>
<proteinExistence type="predicted"/>
<comment type="caution">
    <text evidence="2">The sequence shown here is derived from an EMBL/GenBank/DDBJ whole genome shotgun (WGS) entry which is preliminary data.</text>
</comment>
<dbReference type="EMBL" id="BJYX01000022">
    <property type="protein sequence ID" value="GEO31572.1"/>
    <property type="molecule type" value="Genomic_DNA"/>
</dbReference>
<organism evidence="2 3">
    <name type="scientific">Terrabacter aerolatus</name>
    <dbReference type="NCBI Taxonomy" id="422442"/>
    <lineage>
        <taxon>Bacteria</taxon>
        <taxon>Bacillati</taxon>
        <taxon>Actinomycetota</taxon>
        <taxon>Actinomycetes</taxon>
        <taxon>Micrococcales</taxon>
        <taxon>Intrasporangiaceae</taxon>
        <taxon>Terrabacter</taxon>
    </lineage>
</organism>
<accession>A0A512D539</accession>
<keyword evidence="3" id="KW-1185">Reference proteome</keyword>